<organism evidence="1 2">
    <name type="scientific">Favolaschia claudopus</name>
    <dbReference type="NCBI Taxonomy" id="2862362"/>
    <lineage>
        <taxon>Eukaryota</taxon>
        <taxon>Fungi</taxon>
        <taxon>Dikarya</taxon>
        <taxon>Basidiomycota</taxon>
        <taxon>Agaricomycotina</taxon>
        <taxon>Agaricomycetes</taxon>
        <taxon>Agaricomycetidae</taxon>
        <taxon>Agaricales</taxon>
        <taxon>Marasmiineae</taxon>
        <taxon>Mycenaceae</taxon>
        <taxon>Favolaschia</taxon>
    </lineage>
</organism>
<name>A0AAV9ZFR0_9AGAR</name>
<sequence>MKIRLRIPDVYERKVVLRVLRLLQALSMRQVPSKNIRLSLHHLPKQNLSQLPDLLYLKIQISSTMTGTQCGVLECPGPTMNMSWNLTMAGVTPNQPDSDSGHRAETPLPNDNLFDSENHEVFLRHGEVDEQAHDSEYDVNFGVLHEEPDRSEEIVIGNSADWWPWANREEALLDIMTAFPRSVFSERELEATRWFSAKCGIQDLPLIRQVKSHRSKILDLCGADLKSVDGKLGNTFAVLDLGKILADECANPLVRPFIRVLSEDAGEFLAEACQAEKWRTEISPSVKPKNWQSNVESIPSP</sequence>
<comment type="caution">
    <text evidence="1">The sequence shown here is derived from an EMBL/GenBank/DDBJ whole genome shotgun (WGS) entry which is preliminary data.</text>
</comment>
<accession>A0AAV9ZFR0</accession>
<evidence type="ECO:0000313" key="2">
    <source>
        <dbReference type="Proteomes" id="UP001362999"/>
    </source>
</evidence>
<evidence type="ECO:0000313" key="1">
    <source>
        <dbReference type="EMBL" id="KAK6981165.1"/>
    </source>
</evidence>
<protein>
    <submittedName>
        <fullName evidence="1">Uncharacterized protein</fullName>
    </submittedName>
</protein>
<dbReference type="AlphaFoldDB" id="A0AAV9ZFR0"/>
<proteinExistence type="predicted"/>
<keyword evidence="2" id="KW-1185">Reference proteome</keyword>
<reference evidence="1 2" key="1">
    <citation type="journal article" date="2024" name="J Genomics">
        <title>Draft genome sequencing and assembly of Favolaschia claudopus CIRM-BRFM 2984 isolated from oak limbs.</title>
        <authorList>
            <person name="Navarro D."/>
            <person name="Drula E."/>
            <person name="Chaduli D."/>
            <person name="Cazenave R."/>
            <person name="Ahrendt S."/>
            <person name="Wang J."/>
            <person name="Lipzen A."/>
            <person name="Daum C."/>
            <person name="Barry K."/>
            <person name="Grigoriev I.V."/>
            <person name="Favel A."/>
            <person name="Rosso M.N."/>
            <person name="Martin F."/>
        </authorList>
    </citation>
    <scope>NUCLEOTIDE SEQUENCE [LARGE SCALE GENOMIC DNA]</scope>
    <source>
        <strain evidence="1 2">CIRM-BRFM 2984</strain>
    </source>
</reference>
<dbReference type="Proteomes" id="UP001362999">
    <property type="component" value="Unassembled WGS sequence"/>
</dbReference>
<dbReference type="EMBL" id="JAWWNJ010000153">
    <property type="protein sequence ID" value="KAK6981165.1"/>
    <property type="molecule type" value="Genomic_DNA"/>
</dbReference>
<gene>
    <name evidence="1" type="ORF">R3P38DRAFT_3234652</name>
</gene>